<dbReference type="AlphaFoldDB" id="A0A1I2I7P2"/>
<reference evidence="2 3" key="1">
    <citation type="submission" date="2016-10" db="EMBL/GenBank/DDBJ databases">
        <authorList>
            <person name="de Groot N.N."/>
        </authorList>
    </citation>
    <scope>NUCLEOTIDE SEQUENCE [LARGE SCALE GENOMIC DNA]</scope>
    <source>
        <strain>GEY</strain>
        <strain evidence="3">DSM 9560</strain>
    </source>
</reference>
<keyword evidence="1" id="KW-1133">Transmembrane helix</keyword>
<proteinExistence type="predicted"/>
<protein>
    <submittedName>
        <fullName evidence="2">GldM C-terminal domain-containing protein</fullName>
    </submittedName>
</protein>
<gene>
    <name evidence="2" type="ORF">SAMN04488541_102916</name>
</gene>
<keyword evidence="1" id="KW-0812">Transmembrane</keyword>
<evidence type="ECO:0000256" key="1">
    <source>
        <dbReference type="SAM" id="Phobius"/>
    </source>
</evidence>
<evidence type="ECO:0000313" key="3">
    <source>
        <dbReference type="Proteomes" id="UP000199513"/>
    </source>
</evidence>
<organism evidence="2 3">
    <name type="scientific">Thermoflexibacter ruber</name>
    <dbReference type="NCBI Taxonomy" id="1003"/>
    <lineage>
        <taxon>Bacteria</taxon>
        <taxon>Pseudomonadati</taxon>
        <taxon>Bacteroidota</taxon>
        <taxon>Cytophagia</taxon>
        <taxon>Cytophagales</taxon>
        <taxon>Thermoflexibacteraceae</taxon>
        <taxon>Thermoflexibacter</taxon>
    </lineage>
</organism>
<keyword evidence="3" id="KW-1185">Reference proteome</keyword>
<sequence length="219" mass="25344">MYVNDLFSVSLMKNLIIIFIFKTILFTCSVLHAQSMLVLPYKEKPMPLYLNYENEVVFNIENRSSLDNLRFEAEGGEIYKGAKAGVFIIIPKDKEVVIRAYEGEKLIAESKHEVRTLPMPEFKLFLDDFEYNPKQTFLKEHLDTVQVKAEVALEIQEYFSKKLEFQVSEIEVFLLRNNHTIKEETFKGAVADLTEFLTPASSGDLLIIEVKTFTRINSK</sequence>
<name>A0A1I2I7P2_9BACT</name>
<dbReference type="STRING" id="1003.SAMN04488541_102916"/>
<keyword evidence="1" id="KW-0472">Membrane</keyword>
<feature type="transmembrane region" description="Helical" evidence="1">
    <location>
        <begin position="15"/>
        <end position="39"/>
    </location>
</feature>
<evidence type="ECO:0000313" key="2">
    <source>
        <dbReference type="EMBL" id="SFF37648.1"/>
    </source>
</evidence>
<dbReference type="EMBL" id="FONY01000029">
    <property type="protein sequence ID" value="SFF37648.1"/>
    <property type="molecule type" value="Genomic_DNA"/>
</dbReference>
<dbReference type="Proteomes" id="UP000199513">
    <property type="component" value="Unassembled WGS sequence"/>
</dbReference>
<accession>A0A1I2I7P2</accession>